<dbReference type="EMBL" id="SRMA01025411">
    <property type="protein sequence ID" value="TRY95027.1"/>
    <property type="molecule type" value="Genomic_DNA"/>
</dbReference>
<evidence type="ECO:0000313" key="3">
    <source>
        <dbReference type="Proteomes" id="UP000316079"/>
    </source>
</evidence>
<reference evidence="2 3" key="1">
    <citation type="journal article" date="2019" name="Sci. Data">
        <title>Hybrid genome assembly and annotation of Danionella translucida.</title>
        <authorList>
            <person name="Kadobianskyi M."/>
            <person name="Schulze L."/>
            <person name="Schuelke M."/>
            <person name="Judkewitz B."/>
        </authorList>
    </citation>
    <scope>NUCLEOTIDE SEQUENCE [LARGE SCALE GENOMIC DNA]</scope>
    <source>
        <strain evidence="2 3">Bolton</strain>
    </source>
</reference>
<dbReference type="AlphaFoldDB" id="A0A553QYK3"/>
<dbReference type="OrthoDB" id="5946219at2759"/>
<proteinExistence type="predicted"/>
<accession>A0A553QYK3</accession>
<evidence type="ECO:0000313" key="2">
    <source>
        <dbReference type="EMBL" id="TRY95027.1"/>
    </source>
</evidence>
<organism evidence="2 3">
    <name type="scientific">Danionella cerebrum</name>
    <dbReference type="NCBI Taxonomy" id="2873325"/>
    <lineage>
        <taxon>Eukaryota</taxon>
        <taxon>Metazoa</taxon>
        <taxon>Chordata</taxon>
        <taxon>Craniata</taxon>
        <taxon>Vertebrata</taxon>
        <taxon>Euteleostomi</taxon>
        <taxon>Actinopterygii</taxon>
        <taxon>Neopterygii</taxon>
        <taxon>Teleostei</taxon>
        <taxon>Ostariophysi</taxon>
        <taxon>Cypriniformes</taxon>
        <taxon>Danionidae</taxon>
        <taxon>Danioninae</taxon>
        <taxon>Danionella</taxon>
    </lineage>
</organism>
<gene>
    <name evidence="2" type="ORF">DNTS_004672</name>
</gene>
<evidence type="ECO:0000256" key="1">
    <source>
        <dbReference type="SAM" id="MobiDB-lite"/>
    </source>
</evidence>
<name>A0A553QYK3_9TELE</name>
<dbReference type="Proteomes" id="UP000316079">
    <property type="component" value="Unassembled WGS sequence"/>
</dbReference>
<feature type="region of interest" description="Disordered" evidence="1">
    <location>
        <begin position="1"/>
        <end position="62"/>
    </location>
</feature>
<comment type="caution">
    <text evidence="2">The sequence shown here is derived from an EMBL/GenBank/DDBJ whole genome shotgun (WGS) entry which is preliminary data.</text>
</comment>
<protein>
    <submittedName>
        <fullName evidence="2">Uncharacterized protein</fullName>
    </submittedName>
</protein>
<keyword evidence="3" id="KW-1185">Reference proteome</keyword>
<feature type="compositionally biased region" description="Acidic residues" evidence="1">
    <location>
        <begin position="52"/>
        <end position="62"/>
    </location>
</feature>
<sequence length="62" mass="6835">MMRERTRDPDLNTAVTRGLTLSGAQSEALQVGETDRDADPPPPDTGLLSERDLEELNLIDLK</sequence>
<feature type="compositionally biased region" description="Basic and acidic residues" evidence="1">
    <location>
        <begin position="1"/>
        <end position="10"/>
    </location>
</feature>